<evidence type="ECO:0000313" key="3">
    <source>
        <dbReference type="Proteomes" id="UP000326340"/>
    </source>
</evidence>
<accession>A0A5Q4BI84</accession>
<evidence type="ECO:0000256" key="1">
    <source>
        <dbReference type="SAM" id="MobiDB-lite"/>
    </source>
</evidence>
<organism evidence="2 3">
    <name type="scientific">Colletotrichum shisoi</name>
    <dbReference type="NCBI Taxonomy" id="2078593"/>
    <lineage>
        <taxon>Eukaryota</taxon>
        <taxon>Fungi</taxon>
        <taxon>Dikarya</taxon>
        <taxon>Ascomycota</taxon>
        <taxon>Pezizomycotina</taxon>
        <taxon>Sordariomycetes</taxon>
        <taxon>Hypocreomycetidae</taxon>
        <taxon>Glomerellales</taxon>
        <taxon>Glomerellaceae</taxon>
        <taxon>Colletotrichum</taxon>
        <taxon>Colletotrichum destructivum species complex</taxon>
    </lineage>
</organism>
<name>A0A5Q4BI84_9PEZI</name>
<keyword evidence="3" id="KW-1185">Reference proteome</keyword>
<feature type="compositionally biased region" description="Basic and acidic residues" evidence="1">
    <location>
        <begin position="98"/>
        <end position="108"/>
    </location>
</feature>
<gene>
    <name evidence="2" type="ORF">CSHISOI_08935</name>
</gene>
<dbReference type="AlphaFoldDB" id="A0A5Q4BI84"/>
<evidence type="ECO:0000313" key="2">
    <source>
        <dbReference type="EMBL" id="TQN66501.1"/>
    </source>
</evidence>
<dbReference type="EMBL" id="PUHP01001189">
    <property type="protein sequence ID" value="TQN66501.1"/>
    <property type="molecule type" value="Genomic_DNA"/>
</dbReference>
<dbReference type="Proteomes" id="UP000326340">
    <property type="component" value="Unassembled WGS sequence"/>
</dbReference>
<proteinExistence type="predicted"/>
<feature type="region of interest" description="Disordered" evidence="1">
    <location>
        <begin position="54"/>
        <end position="139"/>
    </location>
</feature>
<feature type="compositionally biased region" description="Pro residues" evidence="1">
    <location>
        <begin position="59"/>
        <end position="68"/>
    </location>
</feature>
<sequence length="139" mass="15239">MSRHNSASGCGLPRRPLIFGKDDCQEGAEITFPPLLCNLLKFSCRIPCLASYTNRTPHLRPPSPPPPHWMGESTLSCPTPPLRSSGGAGAAKVQVVPSDRDPRLRERCLDDDDGPSPLWRNPSTTRRDRVMQGRGGVLK</sequence>
<protein>
    <submittedName>
        <fullName evidence="2">Uncharacterized protein</fullName>
    </submittedName>
</protein>
<reference evidence="2 3" key="1">
    <citation type="journal article" date="2019" name="Sci. Rep.">
        <title>Colletotrichum shisoi sp. nov., an anthracnose pathogen of Perilla frutescens in Japan: molecular phylogenetic, morphological and genomic evidence.</title>
        <authorList>
            <person name="Gan P."/>
            <person name="Tsushima A."/>
            <person name="Hiroyama R."/>
            <person name="Narusaka M."/>
            <person name="Takano Y."/>
            <person name="Narusaka Y."/>
            <person name="Kawaradani M."/>
            <person name="Damm U."/>
            <person name="Shirasu K."/>
        </authorList>
    </citation>
    <scope>NUCLEOTIDE SEQUENCE [LARGE SCALE GENOMIC DNA]</scope>
    <source>
        <strain evidence="2 3">PG-2018a</strain>
    </source>
</reference>
<comment type="caution">
    <text evidence="2">The sequence shown here is derived from an EMBL/GenBank/DDBJ whole genome shotgun (WGS) entry which is preliminary data.</text>
</comment>